<dbReference type="PROSITE" id="PS51230">
    <property type="entry name" value="EB1_C"/>
    <property type="match status" value="1"/>
</dbReference>
<dbReference type="InterPro" id="IPR036133">
    <property type="entry name" value="EB1_C_sf"/>
</dbReference>
<proteinExistence type="inferred from homology"/>
<evidence type="ECO:0000256" key="1">
    <source>
        <dbReference type="ARBA" id="ARBA00004245"/>
    </source>
</evidence>
<organism evidence="13 14">
    <name type="scientific">Blepharisma stoltei</name>
    <dbReference type="NCBI Taxonomy" id="1481888"/>
    <lineage>
        <taxon>Eukaryota</taxon>
        <taxon>Sar</taxon>
        <taxon>Alveolata</taxon>
        <taxon>Ciliophora</taxon>
        <taxon>Postciliodesmatophora</taxon>
        <taxon>Heterotrichea</taxon>
        <taxon>Heterotrichida</taxon>
        <taxon>Blepharismidae</taxon>
        <taxon>Blepharisma</taxon>
    </lineage>
</organism>
<dbReference type="PANTHER" id="PTHR10623">
    <property type="entry name" value="MICROTUBULE-ASSOCIATED PROTEIN RP/EB FAMILY MEMBER"/>
    <property type="match status" value="1"/>
</dbReference>
<dbReference type="Proteomes" id="UP001162131">
    <property type="component" value="Unassembled WGS sequence"/>
</dbReference>
<dbReference type="GO" id="GO:0051301">
    <property type="term" value="P:cell division"/>
    <property type="evidence" value="ECO:0007669"/>
    <property type="project" value="UniProtKB-KW"/>
</dbReference>
<comment type="subcellular location">
    <subcellularLocation>
        <location evidence="1">Cytoplasm</location>
        <location evidence="1">Cytoskeleton</location>
    </subcellularLocation>
</comment>
<dbReference type="Gene3D" id="1.20.5.1430">
    <property type="match status" value="1"/>
</dbReference>
<evidence type="ECO:0000256" key="6">
    <source>
        <dbReference type="ARBA" id="ARBA00022776"/>
    </source>
</evidence>
<keyword evidence="3" id="KW-0963">Cytoplasm</keyword>
<gene>
    <name evidence="13" type="ORF">BSTOLATCC_MIC12665</name>
</gene>
<keyword evidence="4" id="KW-0132">Cell division</keyword>
<evidence type="ECO:0000256" key="5">
    <source>
        <dbReference type="ARBA" id="ARBA00022701"/>
    </source>
</evidence>
<dbReference type="SUPFAM" id="SSF47576">
    <property type="entry name" value="Calponin-homology domain, CH-domain"/>
    <property type="match status" value="1"/>
</dbReference>
<evidence type="ECO:0000256" key="9">
    <source>
        <dbReference type="PROSITE-ProRule" id="PRU00576"/>
    </source>
</evidence>
<feature type="compositionally biased region" description="Low complexity" evidence="10">
    <location>
        <begin position="146"/>
        <end position="162"/>
    </location>
</feature>
<dbReference type="Gene3D" id="1.10.418.10">
    <property type="entry name" value="Calponin-like domain"/>
    <property type="match status" value="1"/>
</dbReference>
<feature type="domain" description="EB1 C-terminal" evidence="12">
    <location>
        <begin position="177"/>
        <end position="247"/>
    </location>
</feature>
<keyword evidence="5 9" id="KW-0493">Microtubule</keyword>
<evidence type="ECO:0000256" key="2">
    <source>
        <dbReference type="ARBA" id="ARBA00010729"/>
    </source>
</evidence>
<evidence type="ECO:0000256" key="8">
    <source>
        <dbReference type="ARBA" id="ARBA00023306"/>
    </source>
</evidence>
<dbReference type="AlphaFoldDB" id="A0AAU9IK76"/>
<sequence length="264" mass="29902">MALGSNIGIMDGAFFVGKTELLSWVNGLLQLNITKVEQMATGAAYCQIMDAVFPGCINLSKINWSAKYDHEYTHNFKLLQAAFDKNNVQKFIEVEKLIKAKSLDNLEFLQWFKRFVDLNYRGGDYPALERRRGAKTPWDVGERAGPQVSQPRSQNPPQQRNPKPAVASRAPQPKAKPVREAKPDESEVTRQIAELRLTADSLEKERDFYFGKLRAIELFCEHFENQENPIVMDIQKILFATDEENVAVNDDGSVSITPIEPAEL</sequence>
<dbReference type="FunFam" id="1.10.418.10:FF:000028">
    <property type="entry name" value="RP/EB family microtubule-associated protein"/>
    <property type="match status" value="1"/>
</dbReference>
<evidence type="ECO:0000256" key="4">
    <source>
        <dbReference type="ARBA" id="ARBA00022618"/>
    </source>
</evidence>
<feature type="region of interest" description="Disordered" evidence="10">
    <location>
        <begin position="136"/>
        <end position="187"/>
    </location>
</feature>
<keyword evidence="6" id="KW-0498">Mitosis</keyword>
<dbReference type="GO" id="GO:0005874">
    <property type="term" value="C:microtubule"/>
    <property type="evidence" value="ECO:0007669"/>
    <property type="project" value="UniProtKB-KW"/>
</dbReference>
<feature type="compositionally biased region" description="Basic and acidic residues" evidence="10">
    <location>
        <begin position="177"/>
        <end position="187"/>
    </location>
</feature>
<dbReference type="InterPro" id="IPR036872">
    <property type="entry name" value="CH_dom_sf"/>
</dbReference>
<dbReference type="InterPro" id="IPR004953">
    <property type="entry name" value="EB1_C"/>
</dbReference>
<evidence type="ECO:0000256" key="10">
    <source>
        <dbReference type="SAM" id="MobiDB-lite"/>
    </source>
</evidence>
<keyword evidence="14" id="KW-1185">Reference proteome</keyword>
<comment type="similarity">
    <text evidence="2">Belongs to the MAPRE family.</text>
</comment>
<evidence type="ECO:0000313" key="13">
    <source>
        <dbReference type="EMBL" id="CAG9314882.1"/>
    </source>
</evidence>
<keyword evidence="7" id="KW-0206">Cytoskeleton</keyword>
<name>A0AAU9IK76_9CILI</name>
<dbReference type="EMBL" id="CAJZBQ010000013">
    <property type="protein sequence ID" value="CAG9314882.1"/>
    <property type="molecule type" value="Genomic_DNA"/>
</dbReference>
<keyword evidence="8" id="KW-0131">Cell cycle</keyword>
<dbReference type="Pfam" id="PF03271">
    <property type="entry name" value="EB1"/>
    <property type="match status" value="1"/>
</dbReference>
<comment type="caution">
    <text evidence="13">The sequence shown here is derived from an EMBL/GenBank/DDBJ whole genome shotgun (WGS) entry which is preliminary data.</text>
</comment>
<dbReference type="InterPro" id="IPR001715">
    <property type="entry name" value="CH_dom"/>
</dbReference>
<feature type="domain" description="Calponin-homology (CH)" evidence="11">
    <location>
        <begin position="15"/>
        <end position="117"/>
    </location>
</feature>
<dbReference type="Pfam" id="PF00307">
    <property type="entry name" value="CH"/>
    <property type="match status" value="1"/>
</dbReference>
<accession>A0AAU9IK76</accession>
<dbReference type="GO" id="GO:0008017">
    <property type="term" value="F:microtubule binding"/>
    <property type="evidence" value="ECO:0007669"/>
    <property type="project" value="InterPro"/>
</dbReference>
<dbReference type="PROSITE" id="PS50021">
    <property type="entry name" value="CH"/>
    <property type="match status" value="1"/>
</dbReference>
<evidence type="ECO:0008006" key="15">
    <source>
        <dbReference type="Google" id="ProtNLM"/>
    </source>
</evidence>
<evidence type="ECO:0000259" key="12">
    <source>
        <dbReference type="PROSITE" id="PS51230"/>
    </source>
</evidence>
<protein>
    <recommendedName>
        <fullName evidence="15">Microtubule-associated protein RP/EB family member 1</fullName>
    </recommendedName>
</protein>
<evidence type="ECO:0000259" key="11">
    <source>
        <dbReference type="PROSITE" id="PS50021"/>
    </source>
</evidence>
<evidence type="ECO:0000256" key="7">
    <source>
        <dbReference type="ARBA" id="ARBA00023212"/>
    </source>
</evidence>
<dbReference type="InterPro" id="IPR027328">
    <property type="entry name" value="MAPRE"/>
</dbReference>
<evidence type="ECO:0000313" key="14">
    <source>
        <dbReference type="Proteomes" id="UP001162131"/>
    </source>
</evidence>
<dbReference type="SUPFAM" id="SSF140612">
    <property type="entry name" value="EB1 dimerisation domain-like"/>
    <property type="match status" value="1"/>
</dbReference>
<reference evidence="13" key="1">
    <citation type="submission" date="2021-09" db="EMBL/GenBank/DDBJ databases">
        <authorList>
            <consortium name="AG Swart"/>
            <person name="Singh M."/>
            <person name="Singh A."/>
            <person name="Seah K."/>
            <person name="Emmerich C."/>
        </authorList>
    </citation>
    <scope>NUCLEOTIDE SEQUENCE</scope>
    <source>
        <strain evidence="13">ATCC30299</strain>
    </source>
</reference>
<evidence type="ECO:0000256" key="3">
    <source>
        <dbReference type="ARBA" id="ARBA00022490"/>
    </source>
</evidence>